<keyword evidence="1" id="KW-0479">Metal-binding</keyword>
<accession>A0A813V3P1</accession>
<organism evidence="6 7">
    <name type="scientific">Brachionus calyciflorus</name>
    <dbReference type="NCBI Taxonomy" id="104777"/>
    <lineage>
        <taxon>Eukaryota</taxon>
        <taxon>Metazoa</taxon>
        <taxon>Spiralia</taxon>
        <taxon>Gnathifera</taxon>
        <taxon>Rotifera</taxon>
        <taxon>Eurotatoria</taxon>
        <taxon>Monogononta</taxon>
        <taxon>Pseudotrocha</taxon>
        <taxon>Ploima</taxon>
        <taxon>Brachionidae</taxon>
        <taxon>Brachionus</taxon>
    </lineage>
</organism>
<dbReference type="InterPro" id="IPR001841">
    <property type="entry name" value="Znf_RING"/>
</dbReference>
<dbReference type="Proteomes" id="UP000663879">
    <property type="component" value="Unassembled WGS sequence"/>
</dbReference>
<gene>
    <name evidence="6" type="ORF">OXX778_LOCUS8241</name>
</gene>
<evidence type="ECO:0000313" key="6">
    <source>
        <dbReference type="EMBL" id="CAF0836817.1"/>
    </source>
</evidence>
<dbReference type="PROSITE" id="PS00518">
    <property type="entry name" value="ZF_RING_1"/>
    <property type="match status" value="1"/>
</dbReference>
<keyword evidence="3" id="KW-0862">Zinc</keyword>
<dbReference type="AlphaFoldDB" id="A0A813V3P1"/>
<keyword evidence="2 4" id="KW-0863">Zinc-finger</keyword>
<dbReference type="Pfam" id="PF13639">
    <property type="entry name" value="zf-RING_2"/>
    <property type="match status" value="1"/>
</dbReference>
<sequence length="377" mass="45535">MDFIEECPICLNEYENNRYPIYLLPCKHMFCQECVSCLESKNCPLCRAEFDSTQKNSIILKNFELNFLIKLEQIVNENYENNQDIFDINRENYLKTKEIFDLNFNNLKNEDFRKGIKNVFESKIKEFKSEEIKFYCASLKMSSIKETINERRSSLDFSKTDDIFLIENKYLDDLMHQIELLIQKDTLCESFELYDGKRFYQKCYQEFVQQKFGYLISDLEMNEKLLDDHFKSNKDMFIKNTNLLKEITNKLELKKLPKDVELKKFKELVDNRLRINDLMEKYVTIEANYNNLSREIKSKINIFRNLFELNEDDLLNEKKLVESVLEKVQVFIKNSRIEKLNFKPFETSYLTFLSDYRSNHSHKRFDKYKIINHLLKI</sequence>
<dbReference type="GO" id="GO:0008270">
    <property type="term" value="F:zinc ion binding"/>
    <property type="evidence" value="ECO:0007669"/>
    <property type="project" value="UniProtKB-KW"/>
</dbReference>
<proteinExistence type="predicted"/>
<evidence type="ECO:0000259" key="5">
    <source>
        <dbReference type="PROSITE" id="PS50089"/>
    </source>
</evidence>
<evidence type="ECO:0000313" key="7">
    <source>
        <dbReference type="Proteomes" id="UP000663879"/>
    </source>
</evidence>
<dbReference type="SUPFAM" id="SSF57850">
    <property type="entry name" value="RING/U-box"/>
    <property type="match status" value="1"/>
</dbReference>
<dbReference type="SMART" id="SM00184">
    <property type="entry name" value="RING"/>
    <property type="match status" value="1"/>
</dbReference>
<name>A0A813V3P1_9BILA</name>
<evidence type="ECO:0000256" key="2">
    <source>
        <dbReference type="ARBA" id="ARBA00022771"/>
    </source>
</evidence>
<dbReference type="OrthoDB" id="6270329at2759"/>
<evidence type="ECO:0000256" key="1">
    <source>
        <dbReference type="ARBA" id="ARBA00022723"/>
    </source>
</evidence>
<dbReference type="InterPro" id="IPR013083">
    <property type="entry name" value="Znf_RING/FYVE/PHD"/>
</dbReference>
<protein>
    <recommendedName>
        <fullName evidence="5">RING-type domain-containing protein</fullName>
    </recommendedName>
</protein>
<comment type="caution">
    <text evidence="6">The sequence shown here is derived from an EMBL/GenBank/DDBJ whole genome shotgun (WGS) entry which is preliminary data.</text>
</comment>
<evidence type="ECO:0000256" key="3">
    <source>
        <dbReference type="ARBA" id="ARBA00022833"/>
    </source>
</evidence>
<reference evidence="6" key="1">
    <citation type="submission" date="2021-02" db="EMBL/GenBank/DDBJ databases">
        <authorList>
            <person name="Nowell W R."/>
        </authorList>
    </citation>
    <scope>NUCLEOTIDE SEQUENCE</scope>
    <source>
        <strain evidence="6">Ploen Becks lab</strain>
    </source>
</reference>
<dbReference type="EMBL" id="CAJNOC010001120">
    <property type="protein sequence ID" value="CAF0836817.1"/>
    <property type="molecule type" value="Genomic_DNA"/>
</dbReference>
<dbReference type="Gene3D" id="3.30.40.10">
    <property type="entry name" value="Zinc/RING finger domain, C3HC4 (zinc finger)"/>
    <property type="match status" value="1"/>
</dbReference>
<dbReference type="PROSITE" id="PS50089">
    <property type="entry name" value="ZF_RING_2"/>
    <property type="match status" value="1"/>
</dbReference>
<evidence type="ECO:0000256" key="4">
    <source>
        <dbReference type="PROSITE-ProRule" id="PRU00175"/>
    </source>
</evidence>
<feature type="domain" description="RING-type" evidence="5">
    <location>
        <begin position="7"/>
        <end position="47"/>
    </location>
</feature>
<keyword evidence="7" id="KW-1185">Reference proteome</keyword>
<dbReference type="InterPro" id="IPR017907">
    <property type="entry name" value="Znf_RING_CS"/>
</dbReference>